<evidence type="ECO:0000259" key="1">
    <source>
        <dbReference type="Pfam" id="PF13963"/>
    </source>
</evidence>
<proteinExistence type="predicted"/>
<gene>
    <name evidence="2" type="ORF">Taro_009181</name>
</gene>
<sequence>MAHGLRSPSFSAIEGHNLRMPIDKSWMSLLRRNTREFEKGLDEFLDFAFASPCQRCLNSVRHVRNEVKLHVFRHGIDPRYTFWDYHGESSDTSDGDMSDVERTIQEGNESATWAMLQDMMTAQGLANAH</sequence>
<protein>
    <recommendedName>
        <fullName evidence="1">Transposase-associated domain-containing protein</fullName>
    </recommendedName>
</protein>
<dbReference type="Proteomes" id="UP000652761">
    <property type="component" value="Unassembled WGS sequence"/>
</dbReference>
<dbReference type="Pfam" id="PF13963">
    <property type="entry name" value="Transpos_assoc"/>
    <property type="match status" value="1"/>
</dbReference>
<dbReference type="InterPro" id="IPR029480">
    <property type="entry name" value="Transpos_assoc"/>
</dbReference>
<accession>A0A843U478</accession>
<reference evidence="2" key="1">
    <citation type="submission" date="2017-07" db="EMBL/GenBank/DDBJ databases">
        <title>Taro Niue Genome Assembly and Annotation.</title>
        <authorList>
            <person name="Atibalentja N."/>
            <person name="Keating K."/>
            <person name="Fields C.J."/>
        </authorList>
    </citation>
    <scope>NUCLEOTIDE SEQUENCE</scope>
    <source>
        <strain evidence="2">Niue_2</strain>
        <tissue evidence="2">Leaf</tissue>
    </source>
</reference>
<feature type="domain" description="Transposase-associated" evidence="1">
    <location>
        <begin position="24"/>
        <end position="88"/>
    </location>
</feature>
<name>A0A843U478_COLES</name>
<feature type="non-terminal residue" evidence="2">
    <location>
        <position position="129"/>
    </location>
</feature>
<dbReference type="OrthoDB" id="629391at2759"/>
<evidence type="ECO:0000313" key="3">
    <source>
        <dbReference type="Proteomes" id="UP000652761"/>
    </source>
</evidence>
<dbReference type="EMBL" id="NMUH01000317">
    <property type="protein sequence ID" value="MQL76770.1"/>
    <property type="molecule type" value="Genomic_DNA"/>
</dbReference>
<organism evidence="2 3">
    <name type="scientific">Colocasia esculenta</name>
    <name type="common">Wild taro</name>
    <name type="synonym">Arum esculentum</name>
    <dbReference type="NCBI Taxonomy" id="4460"/>
    <lineage>
        <taxon>Eukaryota</taxon>
        <taxon>Viridiplantae</taxon>
        <taxon>Streptophyta</taxon>
        <taxon>Embryophyta</taxon>
        <taxon>Tracheophyta</taxon>
        <taxon>Spermatophyta</taxon>
        <taxon>Magnoliopsida</taxon>
        <taxon>Liliopsida</taxon>
        <taxon>Araceae</taxon>
        <taxon>Aroideae</taxon>
        <taxon>Colocasieae</taxon>
        <taxon>Colocasia</taxon>
    </lineage>
</organism>
<evidence type="ECO:0000313" key="2">
    <source>
        <dbReference type="EMBL" id="MQL76770.1"/>
    </source>
</evidence>
<comment type="caution">
    <text evidence="2">The sequence shown here is derived from an EMBL/GenBank/DDBJ whole genome shotgun (WGS) entry which is preliminary data.</text>
</comment>
<keyword evidence="3" id="KW-1185">Reference proteome</keyword>
<dbReference type="AlphaFoldDB" id="A0A843U478"/>